<reference evidence="1 2" key="1">
    <citation type="submission" date="2020-07" db="EMBL/GenBank/DDBJ databases">
        <title>Genomic Encyclopedia of Type Strains, Phase IV (KMG-V): Genome sequencing to study the core and pangenomes of soil and plant-associated prokaryotes.</title>
        <authorList>
            <person name="Whitman W."/>
        </authorList>
    </citation>
    <scope>NUCLEOTIDE SEQUENCE [LARGE SCALE GENOMIC DNA]</scope>
    <source>
        <strain evidence="1 2">C8</strain>
    </source>
</reference>
<sequence length="131" mass="15584">MQAVNICSNHDYLEKNHLKLILNGLETGFIAMREFRETLEKPDDEDIIYRKLCIDIADDNRIIFNEFQKIHISELNYEESKVLKDGYLKLDRFIAGYVIKEDQIMDEIKKGNLIGYSKDVEEYYVLYCNEF</sequence>
<evidence type="ECO:0000313" key="1">
    <source>
        <dbReference type="EMBL" id="MBA2862043.1"/>
    </source>
</evidence>
<gene>
    <name evidence="1" type="ORF">HNP90_000922</name>
</gene>
<proteinExistence type="predicted"/>
<dbReference type="Proteomes" id="UP000533207">
    <property type="component" value="Unassembled WGS sequence"/>
</dbReference>
<name>A0A7J9PFL1_METMI</name>
<dbReference type="RefSeq" id="WP_011976676.1">
    <property type="nucleotide sequence ID" value="NZ_JACDUL010000002.1"/>
</dbReference>
<protein>
    <submittedName>
        <fullName evidence="1">Uncharacterized protein</fullName>
    </submittedName>
</protein>
<organism evidence="1 2">
    <name type="scientific">Methanococcus maripaludis</name>
    <name type="common">Methanococcus deltae</name>
    <dbReference type="NCBI Taxonomy" id="39152"/>
    <lineage>
        <taxon>Archaea</taxon>
        <taxon>Methanobacteriati</taxon>
        <taxon>Methanobacteriota</taxon>
        <taxon>Methanomada group</taxon>
        <taxon>Methanococci</taxon>
        <taxon>Methanococcales</taxon>
        <taxon>Methanococcaceae</taxon>
        <taxon>Methanococcus</taxon>
    </lineage>
</organism>
<dbReference type="EMBL" id="JACDUL010000002">
    <property type="protein sequence ID" value="MBA2862043.1"/>
    <property type="molecule type" value="Genomic_DNA"/>
</dbReference>
<evidence type="ECO:0000313" key="2">
    <source>
        <dbReference type="Proteomes" id="UP000533207"/>
    </source>
</evidence>
<dbReference type="AlphaFoldDB" id="A0A7J9PFL1"/>
<comment type="caution">
    <text evidence="1">The sequence shown here is derived from an EMBL/GenBank/DDBJ whole genome shotgun (WGS) entry which is preliminary data.</text>
</comment>
<accession>A0A7J9PFL1</accession>